<name>A0A6J5RBB8_9CAUD</name>
<protein>
    <submittedName>
        <fullName evidence="1">Uncharacterized protein</fullName>
    </submittedName>
</protein>
<reference evidence="1" key="1">
    <citation type="submission" date="2020-05" db="EMBL/GenBank/DDBJ databases">
        <authorList>
            <person name="Chiriac C."/>
            <person name="Salcher M."/>
            <person name="Ghai R."/>
            <person name="Kavagutti S V."/>
        </authorList>
    </citation>
    <scope>NUCLEOTIDE SEQUENCE</scope>
</reference>
<dbReference type="EMBL" id="LR797151">
    <property type="protein sequence ID" value="CAB4189845.1"/>
    <property type="molecule type" value="Genomic_DNA"/>
</dbReference>
<sequence length="66" mass="7522">MPNYEVLSFSHGRVDTTQTLTLLQDIGEAIRLAKSCAERCSSEHHDVIQWIEGEKFGKVIYTINKI</sequence>
<organism evidence="1">
    <name type="scientific">uncultured Caudovirales phage</name>
    <dbReference type="NCBI Taxonomy" id="2100421"/>
    <lineage>
        <taxon>Viruses</taxon>
        <taxon>Duplodnaviria</taxon>
        <taxon>Heunggongvirae</taxon>
        <taxon>Uroviricota</taxon>
        <taxon>Caudoviricetes</taxon>
        <taxon>Peduoviridae</taxon>
        <taxon>Maltschvirus</taxon>
        <taxon>Maltschvirus maltsch</taxon>
    </lineage>
</organism>
<accession>A0A6J5RBB8</accession>
<proteinExistence type="predicted"/>
<gene>
    <name evidence="1" type="ORF">UFOVP1192_18</name>
</gene>
<evidence type="ECO:0000313" key="1">
    <source>
        <dbReference type="EMBL" id="CAB4189845.1"/>
    </source>
</evidence>